<organism evidence="3 4">
    <name type="scientific">Micromonospora sicca</name>
    <dbReference type="NCBI Taxonomy" id="2202420"/>
    <lineage>
        <taxon>Bacteria</taxon>
        <taxon>Bacillati</taxon>
        <taxon>Actinomycetota</taxon>
        <taxon>Actinomycetes</taxon>
        <taxon>Micromonosporales</taxon>
        <taxon>Micromonosporaceae</taxon>
        <taxon>Micromonospora</taxon>
    </lineage>
</organism>
<sequence length="150" mass="15826">MTRPPVASRLLGWLVGSAAGGLLIAMPDTGPRLFSFSRTHGPSLVDFVGMVIAVVAWLPAVWLIWRHRRALRGLTGWLSAGLALVGVALLTVTIGGDLGLWWLVPVTLLVVAQLIAMGSLARSPGRREGREAHSSGRTPVEPAAQPGQPS</sequence>
<gene>
    <name evidence="3" type="ORF">U2F25_28280</name>
</gene>
<evidence type="ECO:0000313" key="4">
    <source>
        <dbReference type="Proteomes" id="UP001290101"/>
    </source>
</evidence>
<evidence type="ECO:0000256" key="1">
    <source>
        <dbReference type="SAM" id="MobiDB-lite"/>
    </source>
</evidence>
<dbReference type="RefSeq" id="WP_322442919.1">
    <property type="nucleotide sequence ID" value="NZ_JAXOTQ010000044.1"/>
</dbReference>
<protein>
    <submittedName>
        <fullName evidence="3">Uncharacterized protein</fullName>
    </submittedName>
</protein>
<feature type="transmembrane region" description="Helical" evidence="2">
    <location>
        <begin position="43"/>
        <end position="65"/>
    </location>
</feature>
<proteinExistence type="predicted"/>
<feature type="region of interest" description="Disordered" evidence="1">
    <location>
        <begin position="124"/>
        <end position="150"/>
    </location>
</feature>
<dbReference type="EMBL" id="JAXOTQ010000044">
    <property type="protein sequence ID" value="MDZ5493321.1"/>
    <property type="molecule type" value="Genomic_DNA"/>
</dbReference>
<keyword evidence="4" id="KW-1185">Reference proteome</keyword>
<keyword evidence="2" id="KW-0472">Membrane</keyword>
<evidence type="ECO:0000313" key="3">
    <source>
        <dbReference type="EMBL" id="MDZ5493321.1"/>
    </source>
</evidence>
<feature type="transmembrane region" description="Helical" evidence="2">
    <location>
        <begin position="77"/>
        <end position="94"/>
    </location>
</feature>
<dbReference type="Proteomes" id="UP001290101">
    <property type="component" value="Unassembled WGS sequence"/>
</dbReference>
<keyword evidence="2" id="KW-1133">Transmembrane helix</keyword>
<feature type="transmembrane region" description="Helical" evidence="2">
    <location>
        <begin position="100"/>
        <end position="121"/>
    </location>
</feature>
<name>A0ABU5JL64_9ACTN</name>
<evidence type="ECO:0000256" key="2">
    <source>
        <dbReference type="SAM" id="Phobius"/>
    </source>
</evidence>
<accession>A0ABU5JL64</accession>
<comment type="caution">
    <text evidence="3">The sequence shown here is derived from an EMBL/GenBank/DDBJ whole genome shotgun (WGS) entry which is preliminary data.</text>
</comment>
<feature type="compositionally biased region" description="Basic and acidic residues" evidence="1">
    <location>
        <begin position="125"/>
        <end position="134"/>
    </location>
</feature>
<reference evidence="3 4" key="1">
    <citation type="submission" date="2023-12" db="EMBL/GenBank/DDBJ databases">
        <title>Micromonospora sp. nov., isolated from Atacama Desert.</title>
        <authorList>
            <person name="Carro L."/>
            <person name="Golinska P."/>
            <person name="Klenk H.-P."/>
            <person name="Goodfellow M."/>
        </authorList>
    </citation>
    <scope>NUCLEOTIDE SEQUENCE [LARGE SCALE GENOMIC DNA]</scope>
    <source>
        <strain evidence="3 4">4G53</strain>
    </source>
</reference>
<keyword evidence="2" id="KW-0812">Transmembrane</keyword>